<reference evidence="2" key="1">
    <citation type="submission" date="2011-06" db="EMBL/GenBank/DDBJ databases">
        <title>Complete genome sequence of Paenibacillus mucilaginosus KNP414.</title>
        <authorList>
            <person name="Wang J."/>
            <person name="Hu S."/>
            <person name="Hu X."/>
            <person name="Zhang B."/>
            <person name="Dong D."/>
            <person name="Zhang S."/>
            <person name="Zhao K."/>
            <person name="Wu D."/>
        </authorList>
    </citation>
    <scope>NUCLEOTIDE SEQUENCE [LARGE SCALE GENOMIC DNA]</scope>
    <source>
        <strain evidence="2">KNP414</strain>
    </source>
</reference>
<dbReference type="EMBL" id="CP002869">
    <property type="protein sequence ID" value="AEI42809.1"/>
    <property type="molecule type" value="Genomic_DNA"/>
</dbReference>
<name>F8FHV2_PAEMK</name>
<evidence type="ECO:0000313" key="1">
    <source>
        <dbReference type="EMBL" id="AEI42809.1"/>
    </source>
</evidence>
<sequence>MYLKKFPDFPKIWNEARQKALKDLQRSLRNTTNSSPS</sequence>
<dbReference type="Proteomes" id="UP000006620">
    <property type="component" value="Chromosome"/>
</dbReference>
<organism evidence="1 2">
    <name type="scientific">Paenibacillus mucilaginosus (strain KNP414)</name>
    <dbReference type="NCBI Taxonomy" id="1036673"/>
    <lineage>
        <taxon>Bacteria</taxon>
        <taxon>Bacillati</taxon>
        <taxon>Bacillota</taxon>
        <taxon>Bacilli</taxon>
        <taxon>Bacillales</taxon>
        <taxon>Paenibacillaceae</taxon>
        <taxon>Paenibacillus</taxon>
    </lineage>
</organism>
<dbReference type="AlphaFoldDB" id="F8FHV2"/>
<dbReference type="PATRIC" id="fig|1036673.3.peg.3941"/>
<proteinExistence type="predicted"/>
<dbReference type="HOGENOM" id="CLU_3346746_0_0_9"/>
<reference evidence="1 2" key="2">
    <citation type="journal article" date="2013" name="Genome Announc.">
        <title>Genome Sequence of Growth-Improving Paenibacillus mucilaginosus Strain KNP414.</title>
        <authorList>
            <person name="Lu J.J."/>
            <person name="Wang J.F."/>
            <person name="Hu X.F."/>
        </authorList>
    </citation>
    <scope>NUCLEOTIDE SEQUENCE [LARGE SCALE GENOMIC DNA]</scope>
    <source>
        <strain evidence="1 2">KNP414</strain>
    </source>
</reference>
<evidence type="ECO:0000313" key="2">
    <source>
        <dbReference type="Proteomes" id="UP000006620"/>
    </source>
</evidence>
<protein>
    <submittedName>
        <fullName evidence="1">Uncharacterized protein</fullName>
    </submittedName>
</protein>
<accession>F8FHV2</accession>
<dbReference type="KEGG" id="pms:KNP414_04277"/>
<gene>
    <name evidence="1" type="ordered locus">KNP414_04277</name>
</gene>